<gene>
    <name evidence="3" type="ORF">Q9R08_10325</name>
</gene>
<keyword evidence="1" id="KW-0328">Glycosyltransferase</keyword>
<evidence type="ECO:0000256" key="1">
    <source>
        <dbReference type="ARBA" id="ARBA00022676"/>
    </source>
</evidence>
<dbReference type="Proteomes" id="UP001235133">
    <property type="component" value="Unassembled WGS sequence"/>
</dbReference>
<organism evidence="3 4">
    <name type="scientific">Microbacterium psychrotolerans</name>
    <dbReference type="NCBI Taxonomy" id="3068321"/>
    <lineage>
        <taxon>Bacteria</taxon>
        <taxon>Bacillati</taxon>
        <taxon>Actinomycetota</taxon>
        <taxon>Actinomycetes</taxon>
        <taxon>Micrococcales</taxon>
        <taxon>Microbacteriaceae</taxon>
        <taxon>Microbacterium</taxon>
    </lineage>
</organism>
<protein>
    <submittedName>
        <fullName evidence="3">WecB/TagA/CpsF family glycosyltransferase</fullName>
    </submittedName>
</protein>
<dbReference type="RefSeq" id="WP_308867917.1">
    <property type="nucleotide sequence ID" value="NZ_JAVFWO010000003.1"/>
</dbReference>
<keyword evidence="2" id="KW-0808">Transferase</keyword>
<evidence type="ECO:0000256" key="2">
    <source>
        <dbReference type="ARBA" id="ARBA00022679"/>
    </source>
</evidence>
<reference evidence="3 4" key="1">
    <citation type="submission" date="2023-08" db="EMBL/GenBank/DDBJ databases">
        <title>Microbacterium psychrotolerans sp. nov., a psychrotolerant bacterium isolated from soil in Heilongjiang Province, China.</title>
        <authorList>
            <person name="An P."/>
            <person name="Zhao D."/>
            <person name="Xiang H."/>
        </authorList>
    </citation>
    <scope>NUCLEOTIDE SEQUENCE [LARGE SCALE GENOMIC DNA]</scope>
    <source>
        <strain evidence="3 4">QXD-8</strain>
    </source>
</reference>
<dbReference type="NCBIfam" id="TIGR00696">
    <property type="entry name" value="wecG_tagA_cpsF"/>
    <property type="match status" value="1"/>
</dbReference>
<dbReference type="Pfam" id="PF03808">
    <property type="entry name" value="Glyco_tran_WecG"/>
    <property type="match status" value="1"/>
</dbReference>
<proteinExistence type="predicted"/>
<name>A0ABU0Z3J5_9MICO</name>
<sequence>MTHAVERLLASGRGDRPPEEFRLANAYCVALANTEDSYGTLLRGQGVNFPDGQPVALVLKASAGSASPQRVRGPSFFQAALQQSETDPSIRHFFVGSTDATLTKLLDEVKRRHPNLTIAGSYSPPFAPLSPTYMEDLLAHIRPAEPSIVWVGMGTPKQDFVSAAIVEHLGISSAGVGAAFDFVAGTVREAPLWVQRSGTEWIYRLVQEPQRLWKRYLIGNAQFVHYVVKHALLPERQAVEA</sequence>
<dbReference type="PANTHER" id="PTHR34136">
    <property type="match status" value="1"/>
</dbReference>
<keyword evidence="4" id="KW-1185">Reference proteome</keyword>
<dbReference type="PANTHER" id="PTHR34136:SF1">
    <property type="entry name" value="UDP-N-ACETYL-D-MANNOSAMINURONIC ACID TRANSFERASE"/>
    <property type="match status" value="1"/>
</dbReference>
<accession>A0ABU0Z3J5</accession>
<dbReference type="CDD" id="cd06533">
    <property type="entry name" value="Glyco_transf_WecG_TagA"/>
    <property type="match status" value="1"/>
</dbReference>
<dbReference type="InterPro" id="IPR004629">
    <property type="entry name" value="WecG_TagA_CpsF"/>
</dbReference>
<evidence type="ECO:0000313" key="4">
    <source>
        <dbReference type="Proteomes" id="UP001235133"/>
    </source>
</evidence>
<comment type="caution">
    <text evidence="3">The sequence shown here is derived from an EMBL/GenBank/DDBJ whole genome shotgun (WGS) entry which is preliminary data.</text>
</comment>
<evidence type="ECO:0000313" key="3">
    <source>
        <dbReference type="EMBL" id="MDQ7878369.1"/>
    </source>
</evidence>
<dbReference type="EMBL" id="JAVFWO010000003">
    <property type="protein sequence ID" value="MDQ7878369.1"/>
    <property type="molecule type" value="Genomic_DNA"/>
</dbReference>